<dbReference type="RefSeq" id="WP_345683466.1">
    <property type="nucleotide sequence ID" value="NZ_BAABRO010000003.1"/>
</dbReference>
<dbReference type="InterPro" id="IPR008984">
    <property type="entry name" value="SMAD_FHA_dom_sf"/>
</dbReference>
<keyword evidence="5" id="KW-1185">Reference proteome</keyword>
<dbReference type="PROSITE" id="PS50006">
    <property type="entry name" value="FHA_DOMAIN"/>
    <property type="match status" value="1"/>
</dbReference>
<evidence type="ECO:0000256" key="1">
    <source>
        <dbReference type="SAM" id="MobiDB-lite"/>
    </source>
</evidence>
<gene>
    <name evidence="4" type="ORF">Rcae01_01986</name>
</gene>
<protein>
    <recommendedName>
        <fullName evidence="3">FHA domain-containing protein</fullName>
    </recommendedName>
</protein>
<evidence type="ECO:0000313" key="5">
    <source>
        <dbReference type="Proteomes" id="UP001416858"/>
    </source>
</evidence>
<comment type="caution">
    <text evidence="4">The sequence shown here is derived from an EMBL/GenBank/DDBJ whole genome shotgun (WGS) entry which is preliminary data.</text>
</comment>
<feature type="compositionally biased region" description="Polar residues" evidence="1">
    <location>
        <begin position="178"/>
        <end position="206"/>
    </location>
</feature>
<reference evidence="4 5" key="1">
    <citation type="submission" date="2024-02" db="EMBL/GenBank/DDBJ databases">
        <title>Rhodopirellula caenicola NBRC 110016.</title>
        <authorList>
            <person name="Ichikawa N."/>
            <person name="Katano-Makiyama Y."/>
            <person name="Hidaka K."/>
        </authorList>
    </citation>
    <scope>NUCLEOTIDE SEQUENCE [LARGE SCALE GENOMIC DNA]</scope>
    <source>
        <strain evidence="4 5">NBRC 110016</strain>
    </source>
</reference>
<evidence type="ECO:0000313" key="4">
    <source>
        <dbReference type="EMBL" id="GAA5506533.1"/>
    </source>
</evidence>
<dbReference type="EMBL" id="BAABRO010000003">
    <property type="protein sequence ID" value="GAA5506533.1"/>
    <property type="molecule type" value="Genomic_DNA"/>
</dbReference>
<dbReference type="InterPro" id="IPR050923">
    <property type="entry name" value="Cell_Proc_Reg/RNA_Proc"/>
</dbReference>
<accession>A0ABP9VMW8</accession>
<feature type="domain" description="FHA" evidence="3">
    <location>
        <begin position="24"/>
        <end position="73"/>
    </location>
</feature>
<dbReference type="Gene3D" id="2.60.200.20">
    <property type="match status" value="1"/>
</dbReference>
<feature type="transmembrane region" description="Helical" evidence="2">
    <location>
        <begin position="272"/>
        <end position="291"/>
    </location>
</feature>
<feature type="compositionally biased region" description="Basic residues" evidence="1">
    <location>
        <begin position="244"/>
        <end position="254"/>
    </location>
</feature>
<feature type="compositionally biased region" description="Low complexity" evidence="1">
    <location>
        <begin position="217"/>
        <end position="229"/>
    </location>
</feature>
<dbReference type="PANTHER" id="PTHR23308">
    <property type="entry name" value="NUCLEAR INHIBITOR OF PROTEIN PHOSPHATASE-1"/>
    <property type="match status" value="1"/>
</dbReference>
<dbReference type="SMART" id="SM00240">
    <property type="entry name" value="FHA"/>
    <property type="match status" value="1"/>
</dbReference>
<proteinExistence type="predicted"/>
<feature type="region of interest" description="Disordered" evidence="1">
    <location>
        <begin position="178"/>
        <end position="260"/>
    </location>
</feature>
<dbReference type="Proteomes" id="UP001416858">
    <property type="component" value="Unassembled WGS sequence"/>
</dbReference>
<dbReference type="CDD" id="cd00060">
    <property type="entry name" value="FHA"/>
    <property type="match status" value="1"/>
</dbReference>
<dbReference type="Pfam" id="PF00498">
    <property type="entry name" value="FHA"/>
    <property type="match status" value="1"/>
</dbReference>
<keyword evidence="2" id="KW-1133">Transmembrane helix</keyword>
<evidence type="ECO:0000259" key="3">
    <source>
        <dbReference type="PROSITE" id="PS50006"/>
    </source>
</evidence>
<feature type="compositionally biased region" description="Basic and acidic residues" evidence="1">
    <location>
        <begin position="230"/>
        <end position="243"/>
    </location>
</feature>
<evidence type="ECO:0000256" key="2">
    <source>
        <dbReference type="SAM" id="Phobius"/>
    </source>
</evidence>
<name>A0ABP9VMW8_9BACT</name>
<sequence>MIAQLILATGSHAGITASIQLGYYMIGRHGECQIRPKSRSVSRRHCILHHTETQLLALDLDSSSGTCINGEKIVPNRWIELNDGDQLRCGKVVFDVCIKTRTHANVESVEQDEFVPAIADAADAEPDSSQPWPAESMLQGEAWQECDVADMLYSADDSDREQRYKAIRAISELKSDDSSLNAGNVTELGNLSEGDTLTDEPSTTADTLDHADDESTSEPSSSESTSAAPKLEKTKKVKADSSRSHNRKPKKSRPPLRLPSISLPSDFESLKLVGAILISIAVIGLFSYSVYRFQSGPPVKIVKGIE</sequence>
<organism evidence="4 5">
    <name type="scientific">Novipirellula caenicola</name>
    <dbReference type="NCBI Taxonomy" id="1536901"/>
    <lineage>
        <taxon>Bacteria</taxon>
        <taxon>Pseudomonadati</taxon>
        <taxon>Planctomycetota</taxon>
        <taxon>Planctomycetia</taxon>
        <taxon>Pirellulales</taxon>
        <taxon>Pirellulaceae</taxon>
        <taxon>Novipirellula</taxon>
    </lineage>
</organism>
<keyword evidence="2" id="KW-0472">Membrane</keyword>
<keyword evidence="2" id="KW-0812">Transmembrane</keyword>
<dbReference type="InterPro" id="IPR000253">
    <property type="entry name" value="FHA_dom"/>
</dbReference>
<dbReference type="SUPFAM" id="SSF49879">
    <property type="entry name" value="SMAD/FHA domain"/>
    <property type="match status" value="1"/>
</dbReference>